<dbReference type="PROSITE" id="PS50887">
    <property type="entry name" value="GGDEF"/>
    <property type="match status" value="1"/>
</dbReference>
<dbReference type="KEGG" id="pars:DRW48_10880"/>
<reference evidence="3" key="1">
    <citation type="submission" date="2018-07" db="EMBL/GenBank/DDBJ databases">
        <title>Genome sequencing of Paracoccus sp. SC2-6.</title>
        <authorList>
            <person name="Heo J."/>
            <person name="Kim S.-J."/>
            <person name="Kwon S.-W."/>
        </authorList>
    </citation>
    <scope>NUCLEOTIDE SEQUENCE [LARGE SCALE GENOMIC DNA]</scope>
    <source>
        <strain evidence="3">SC2-6</strain>
    </source>
</reference>
<dbReference type="RefSeq" id="WP_114076452.1">
    <property type="nucleotide sequence ID" value="NZ_CP030918.1"/>
</dbReference>
<dbReference type="OrthoDB" id="9812260at2"/>
<organism evidence="2 3">
    <name type="scientific">Paracoccus suum</name>
    <dbReference type="NCBI Taxonomy" id="2259340"/>
    <lineage>
        <taxon>Bacteria</taxon>
        <taxon>Pseudomonadati</taxon>
        <taxon>Pseudomonadota</taxon>
        <taxon>Alphaproteobacteria</taxon>
        <taxon>Rhodobacterales</taxon>
        <taxon>Paracoccaceae</taxon>
        <taxon>Paracoccus</taxon>
    </lineage>
</organism>
<dbReference type="AlphaFoldDB" id="A0A344PL78"/>
<dbReference type="CDD" id="cd01949">
    <property type="entry name" value="GGDEF"/>
    <property type="match status" value="1"/>
</dbReference>
<dbReference type="Proteomes" id="UP000252023">
    <property type="component" value="Chromosome"/>
</dbReference>
<dbReference type="InterPro" id="IPR052163">
    <property type="entry name" value="DGC-Regulatory_Protein"/>
</dbReference>
<sequence length="361" mass="37893">MRDEALDFGDVGRLMPMHLLIDEDGCIVSSGPTIRKLTKGAANLTDSFVVERPHPGDGPAAAALAEAARNGARVFLRQIQTPFTVLRGHAVPVGRGRLLVNLGFGINLPQSVRQFDLTDADFAPSDLAMELLFLHEANAAATGALSHFNARLDEARRTAEADSTTDALTGLCNRRGLDAALLGLTRTADGTATRRQGDPAGHAVMHIDLDGFKAINDAHGHATGDLLLRHVAAVLVEQTRSSDVIARPGGDEFVVVLPGTTSIASLDSLAERIITRIEKPVALGAVAVSVSASIGIALSCDYPGVGHETLAREADAALYAAKRAGRGRVCRCTGFGAATVFKGPWRERPVLALAHDSRGGA</sequence>
<dbReference type="PANTHER" id="PTHR46663">
    <property type="entry name" value="DIGUANYLATE CYCLASE DGCT-RELATED"/>
    <property type="match status" value="1"/>
</dbReference>
<evidence type="ECO:0000313" key="3">
    <source>
        <dbReference type="Proteomes" id="UP000252023"/>
    </source>
</evidence>
<dbReference type="Pfam" id="PF00990">
    <property type="entry name" value="GGDEF"/>
    <property type="match status" value="1"/>
</dbReference>
<dbReference type="NCBIfam" id="TIGR00254">
    <property type="entry name" value="GGDEF"/>
    <property type="match status" value="1"/>
</dbReference>
<gene>
    <name evidence="2" type="ORF">DRW48_10880</name>
</gene>
<accession>A0A344PL78</accession>
<feature type="domain" description="GGDEF" evidence="1">
    <location>
        <begin position="200"/>
        <end position="334"/>
    </location>
</feature>
<evidence type="ECO:0000259" key="1">
    <source>
        <dbReference type="PROSITE" id="PS50887"/>
    </source>
</evidence>
<evidence type="ECO:0000313" key="2">
    <source>
        <dbReference type="EMBL" id="AXC50133.1"/>
    </source>
</evidence>
<name>A0A344PL78_9RHOB</name>
<dbReference type="InterPro" id="IPR000160">
    <property type="entry name" value="GGDEF_dom"/>
</dbReference>
<dbReference type="SUPFAM" id="SSF55073">
    <property type="entry name" value="Nucleotide cyclase"/>
    <property type="match status" value="1"/>
</dbReference>
<proteinExistence type="predicted"/>
<dbReference type="EMBL" id="CP030918">
    <property type="protein sequence ID" value="AXC50133.1"/>
    <property type="molecule type" value="Genomic_DNA"/>
</dbReference>
<dbReference type="InterPro" id="IPR029787">
    <property type="entry name" value="Nucleotide_cyclase"/>
</dbReference>
<dbReference type="Gene3D" id="3.30.70.270">
    <property type="match status" value="1"/>
</dbReference>
<dbReference type="PANTHER" id="PTHR46663:SF2">
    <property type="entry name" value="GGDEF DOMAIN-CONTAINING PROTEIN"/>
    <property type="match status" value="1"/>
</dbReference>
<dbReference type="SMART" id="SM00267">
    <property type="entry name" value="GGDEF"/>
    <property type="match status" value="1"/>
</dbReference>
<protein>
    <submittedName>
        <fullName evidence="2">GGDEF domain-containing protein</fullName>
    </submittedName>
</protein>
<keyword evidence="3" id="KW-1185">Reference proteome</keyword>
<dbReference type="InterPro" id="IPR043128">
    <property type="entry name" value="Rev_trsase/Diguanyl_cyclase"/>
</dbReference>